<feature type="transmembrane region" description="Helical" evidence="1">
    <location>
        <begin position="37"/>
        <end position="66"/>
    </location>
</feature>
<feature type="transmembrane region" description="Helical" evidence="1">
    <location>
        <begin position="362"/>
        <end position="379"/>
    </location>
</feature>
<comment type="caution">
    <text evidence="3">The sequence shown here is derived from an EMBL/GenBank/DDBJ whole genome shotgun (WGS) entry which is preliminary data.</text>
</comment>
<dbReference type="InterPro" id="IPR025403">
    <property type="entry name" value="TgpA-like_C"/>
</dbReference>
<dbReference type="EMBL" id="POUM01000008">
    <property type="protein sequence ID" value="PNF59601.1"/>
    <property type="molecule type" value="Genomic_DNA"/>
</dbReference>
<name>A0A2N8REV4_STUST</name>
<reference evidence="3 4" key="1">
    <citation type="submission" date="2018-01" db="EMBL/GenBank/DDBJ databases">
        <title>Denitrification phenotypes of diverse strains of Pseudomonas stutzeri.</title>
        <authorList>
            <person name="Milligan D.A."/>
            <person name="Bergaust L."/>
            <person name="Bakken L.R."/>
            <person name="Frostegard A."/>
        </authorList>
    </citation>
    <scope>NUCLEOTIDE SEQUENCE [LARGE SCALE GENOMIC DNA]</scope>
    <source>
        <strain evidence="3 4">CCUG 44592</strain>
    </source>
</reference>
<gene>
    <name evidence="3" type="ORF">CXK99_11360</name>
</gene>
<dbReference type="Proteomes" id="UP000236003">
    <property type="component" value="Unassembled WGS sequence"/>
</dbReference>
<sequence length="517" mass="59237">MQLSDASVSIRPRSPWEALDLGALLARRHAPLLMASWAAITLPVFGLISLLLWQHPSLALLLFWWLKPLYERMPLHILSKALFGQTPDFRESLKAFPGLLRPQWFASLTWRRLSMTRSFDLPVQQLEGLDGKARRQRLITLNLRNGRAASWLTIVGVHLEGALWLGLLGVLYFLLPAQLVQRWNWEDLLGLSGEWLWFEHLSNLLYVLVLIVWEPIYVACGFSLYLNRRTHLEAWDIELAFRRLRQRLLGSIPALLLACSLLLWPADHAAWAAPTSQPDELQLGPDDGRLLHQPLTSEASRQQIKELLDQPPFQHRETVTRWRLGDADDAQQPGALARLIERLLQGGSLWHGLENLAQALEVLLWAVLAALVALVLWRYRDWLQTFGGRVRLPRRRRSPSPTQLFGLDVAPESLPSDIPGEVERLWQHDPRAALALLYRGLLSRLLHDFQLPLKAAYTEGEVLQHVHQLQHEALSRFAEHLTRHWQAQAYGHQPASQATRDQLCGDWRALFSREAKP</sequence>
<proteinExistence type="predicted"/>
<evidence type="ECO:0000313" key="4">
    <source>
        <dbReference type="Proteomes" id="UP000236003"/>
    </source>
</evidence>
<evidence type="ECO:0000259" key="2">
    <source>
        <dbReference type="Pfam" id="PF13559"/>
    </source>
</evidence>
<feature type="transmembrane region" description="Helical" evidence="1">
    <location>
        <begin position="248"/>
        <end position="266"/>
    </location>
</feature>
<keyword evidence="1" id="KW-0812">Transmembrane</keyword>
<dbReference type="Pfam" id="PF13559">
    <property type="entry name" value="DUF4129"/>
    <property type="match status" value="1"/>
</dbReference>
<keyword evidence="1" id="KW-1133">Transmembrane helix</keyword>
<evidence type="ECO:0000256" key="1">
    <source>
        <dbReference type="SAM" id="Phobius"/>
    </source>
</evidence>
<keyword evidence="1" id="KW-0472">Membrane</keyword>
<feature type="domain" description="Protein-glutamine gamma-glutamyltransferase-like C-terminal" evidence="2">
    <location>
        <begin position="437"/>
        <end position="508"/>
    </location>
</feature>
<feature type="transmembrane region" description="Helical" evidence="1">
    <location>
        <begin position="151"/>
        <end position="175"/>
    </location>
</feature>
<dbReference type="RefSeq" id="WP_102820649.1">
    <property type="nucleotide sequence ID" value="NZ_JAMOHR010000008.1"/>
</dbReference>
<organism evidence="3 4">
    <name type="scientific">Stutzerimonas stutzeri</name>
    <name type="common">Pseudomonas stutzeri</name>
    <dbReference type="NCBI Taxonomy" id="316"/>
    <lineage>
        <taxon>Bacteria</taxon>
        <taxon>Pseudomonadati</taxon>
        <taxon>Pseudomonadota</taxon>
        <taxon>Gammaproteobacteria</taxon>
        <taxon>Pseudomonadales</taxon>
        <taxon>Pseudomonadaceae</taxon>
        <taxon>Stutzerimonas</taxon>
    </lineage>
</organism>
<feature type="transmembrane region" description="Helical" evidence="1">
    <location>
        <begin position="204"/>
        <end position="227"/>
    </location>
</feature>
<dbReference type="AlphaFoldDB" id="A0A2N8REV4"/>
<protein>
    <submittedName>
        <fullName evidence="3">DUF4129 domain-containing protein</fullName>
    </submittedName>
</protein>
<accession>A0A2N8REV4</accession>
<evidence type="ECO:0000313" key="3">
    <source>
        <dbReference type="EMBL" id="PNF59601.1"/>
    </source>
</evidence>